<dbReference type="InterPro" id="IPR000120">
    <property type="entry name" value="Amidase"/>
</dbReference>
<dbReference type="PROSITE" id="PS00571">
    <property type="entry name" value="AMIDASES"/>
    <property type="match status" value="1"/>
</dbReference>
<evidence type="ECO:0000259" key="1">
    <source>
        <dbReference type="Pfam" id="PF01425"/>
    </source>
</evidence>
<dbReference type="Gene3D" id="3.90.1300.10">
    <property type="entry name" value="Amidase signature (AS) domain"/>
    <property type="match status" value="1"/>
</dbReference>
<proteinExistence type="predicted"/>
<dbReference type="PANTHER" id="PTHR11895:SF176">
    <property type="entry name" value="AMIDASE AMID-RELATED"/>
    <property type="match status" value="1"/>
</dbReference>
<dbReference type="PANTHER" id="PTHR11895">
    <property type="entry name" value="TRANSAMIDASE"/>
    <property type="match status" value="1"/>
</dbReference>
<evidence type="ECO:0000313" key="2">
    <source>
        <dbReference type="EMBL" id="MEM4988947.1"/>
    </source>
</evidence>
<sequence>MITTLPTLQSLSAALSQNAVSSADLTEAALQRALQPSGEGRRVFTELYATAARAAAQASDLLRASGQARSPIDGVPISVKDLFDVAGSATLAGSVALRDAAPASVSALAVQRLAAAGAVIIGRTNMTEFAYSGLGINPHYGTPRNPWDRDVGRIPGGSSSGAAVSVSDAMAAAAIGSDTGGSVRIPAALCGLTGFKPTARRVSLQGVLPLSTQLDSIGPIANSVACCATLDAIMAGEPLLPLRPYSLRGLRLALPTTLVLDGMAQQVAAAFANARRRLQAAGALIAEIEIPELAALGAINAKGGFTGAEAYAWHRALIAERAAAYDPRVISRILRGKEISAADLIDLFAARKQWIAAVESRIAGYDALLLPTVPIVAPLIAELEASDEAYFAANGLILRNPSVINFLDGCALSLPCHAAGTAPVGLMLAGAGGSDRKILEIGLAVEAALAAD</sequence>
<organism evidence="2 3">
    <name type="scientific">Collimonas rhizosphaerae</name>
    <dbReference type="NCBI Taxonomy" id="3126357"/>
    <lineage>
        <taxon>Bacteria</taxon>
        <taxon>Pseudomonadati</taxon>
        <taxon>Pseudomonadota</taxon>
        <taxon>Betaproteobacteria</taxon>
        <taxon>Burkholderiales</taxon>
        <taxon>Oxalobacteraceae</taxon>
        <taxon>Collimonas</taxon>
    </lineage>
</organism>
<dbReference type="SUPFAM" id="SSF75304">
    <property type="entry name" value="Amidase signature (AS) enzymes"/>
    <property type="match status" value="1"/>
</dbReference>
<name>A0ABU9PY58_9BURK</name>
<comment type="caution">
    <text evidence="2">The sequence shown here is derived from an EMBL/GenBank/DDBJ whole genome shotgun (WGS) entry which is preliminary data.</text>
</comment>
<dbReference type="InterPro" id="IPR023631">
    <property type="entry name" value="Amidase_dom"/>
</dbReference>
<accession>A0ABU9PY58</accession>
<evidence type="ECO:0000313" key="3">
    <source>
        <dbReference type="Proteomes" id="UP001495910"/>
    </source>
</evidence>
<gene>
    <name evidence="2" type="ORF">V8G57_16255</name>
</gene>
<dbReference type="EMBL" id="JBANDC010000011">
    <property type="protein sequence ID" value="MEM4988947.1"/>
    <property type="molecule type" value="Genomic_DNA"/>
</dbReference>
<protein>
    <submittedName>
        <fullName evidence="2">Amidase</fullName>
    </submittedName>
</protein>
<dbReference type="RefSeq" id="WP_342830251.1">
    <property type="nucleotide sequence ID" value="NZ_JBANDC010000011.1"/>
</dbReference>
<dbReference type="NCBIfam" id="NF005460">
    <property type="entry name" value="PRK07056.1"/>
    <property type="match status" value="1"/>
</dbReference>
<keyword evidence="3" id="KW-1185">Reference proteome</keyword>
<dbReference type="Proteomes" id="UP001495910">
    <property type="component" value="Unassembled WGS sequence"/>
</dbReference>
<dbReference type="Pfam" id="PF01425">
    <property type="entry name" value="Amidase"/>
    <property type="match status" value="1"/>
</dbReference>
<reference evidence="2 3" key="1">
    <citation type="submission" date="2024-02" db="EMBL/GenBank/DDBJ databases">
        <title>Draft genome sequence of Collimonas sp. strain H4R21, an effective mineral-weathering bacterial strain isolated from the beech rhizosphere.</title>
        <authorList>
            <person name="Morin E."/>
            <person name="Uroz S."/>
            <person name="Leveau J.H.J."/>
            <person name="Kumar R."/>
            <person name="Rey M.W."/>
            <person name="Pham J."/>
        </authorList>
    </citation>
    <scope>NUCLEOTIDE SEQUENCE [LARGE SCALE GENOMIC DNA]</scope>
    <source>
        <strain evidence="2 3">H4R21</strain>
    </source>
</reference>
<dbReference type="InterPro" id="IPR036928">
    <property type="entry name" value="AS_sf"/>
</dbReference>
<feature type="domain" description="Amidase" evidence="1">
    <location>
        <begin position="25"/>
        <end position="439"/>
    </location>
</feature>
<dbReference type="InterPro" id="IPR020556">
    <property type="entry name" value="Amidase_CS"/>
</dbReference>